<keyword evidence="2" id="KW-1185">Reference proteome</keyword>
<organism evidence="1 2">
    <name type="scientific">Ruficoccus amylovorans</name>
    <dbReference type="NCBI Taxonomy" id="1804625"/>
    <lineage>
        <taxon>Bacteria</taxon>
        <taxon>Pseudomonadati</taxon>
        <taxon>Verrucomicrobiota</taxon>
        <taxon>Opitutia</taxon>
        <taxon>Puniceicoccales</taxon>
        <taxon>Cerasicoccaceae</taxon>
        <taxon>Ruficoccus</taxon>
    </lineage>
</organism>
<dbReference type="RefSeq" id="WP_185675855.1">
    <property type="nucleotide sequence ID" value="NZ_JACHVB010000035.1"/>
</dbReference>
<evidence type="ECO:0000313" key="1">
    <source>
        <dbReference type="EMBL" id="MBC2594888.1"/>
    </source>
</evidence>
<sequence length="413" mass="45011">MSRTLERIGRPDLNYDAGTGLLAVTRRYSVKGKYTTVDQLPTAVREDWGTPDEEHTDALLINQYLTGTQEKDGETSVLIRVYQQLPATGFVQAGKDQIDYDFNGLRRTTRSFIGKTGQSISDTIGTSEYNGDALAQMQVKQPNEVVTEITKIYLESGVLSKSESGGPDGLPNTKTHTWVAIGETPSMPGIIISKRETDYEGYKTFAYTSVSRLDGSSPVGVLDEWEDNITVEKPGTISIGTYTDPSNASNALVFLAKTGRTTGRAKAEISVSLTTDKTVTDPSTYAYNLDSIFVSARIISTRKSPVGMEQGESLSIAVYNLRPQVDTPEFRGYYYTGDASKTETWVNPATIVRDDDSIVGETLDETLTTAIELSGASSGPAVTGIFDEQVDPVFKGMDGTQYFRKVTYTIPAS</sequence>
<dbReference type="Proteomes" id="UP000546464">
    <property type="component" value="Unassembled WGS sequence"/>
</dbReference>
<dbReference type="EMBL" id="JACHVB010000035">
    <property type="protein sequence ID" value="MBC2594888.1"/>
    <property type="molecule type" value="Genomic_DNA"/>
</dbReference>
<accession>A0A842HFS3</accession>
<evidence type="ECO:0000313" key="2">
    <source>
        <dbReference type="Proteomes" id="UP000546464"/>
    </source>
</evidence>
<reference evidence="1 2" key="1">
    <citation type="submission" date="2020-07" db="EMBL/GenBank/DDBJ databases">
        <authorList>
            <person name="Feng X."/>
        </authorList>
    </citation>
    <scope>NUCLEOTIDE SEQUENCE [LARGE SCALE GENOMIC DNA]</scope>
    <source>
        <strain evidence="1 2">JCM31066</strain>
    </source>
</reference>
<gene>
    <name evidence="1" type="ORF">H5P28_11530</name>
</gene>
<dbReference type="AlphaFoldDB" id="A0A842HFS3"/>
<comment type="caution">
    <text evidence="1">The sequence shown here is derived from an EMBL/GenBank/DDBJ whole genome shotgun (WGS) entry which is preliminary data.</text>
</comment>
<protein>
    <submittedName>
        <fullName evidence="1">Uncharacterized protein</fullName>
    </submittedName>
</protein>
<proteinExistence type="predicted"/>
<name>A0A842HFS3_9BACT</name>